<comment type="caution">
    <text evidence="1">The sequence shown here is derived from an EMBL/GenBank/DDBJ whole genome shotgun (WGS) entry which is preliminary data.</text>
</comment>
<dbReference type="EMBL" id="JAACJM010000013">
    <property type="protein sequence ID" value="KAF5369389.1"/>
    <property type="molecule type" value="Genomic_DNA"/>
</dbReference>
<keyword evidence="2" id="KW-1185">Reference proteome</keyword>
<gene>
    <name evidence="1" type="ORF">D9758_002724</name>
</gene>
<organism evidence="1 2">
    <name type="scientific">Tetrapyrgos nigripes</name>
    <dbReference type="NCBI Taxonomy" id="182062"/>
    <lineage>
        <taxon>Eukaryota</taxon>
        <taxon>Fungi</taxon>
        <taxon>Dikarya</taxon>
        <taxon>Basidiomycota</taxon>
        <taxon>Agaricomycotina</taxon>
        <taxon>Agaricomycetes</taxon>
        <taxon>Agaricomycetidae</taxon>
        <taxon>Agaricales</taxon>
        <taxon>Marasmiineae</taxon>
        <taxon>Marasmiaceae</taxon>
        <taxon>Tetrapyrgos</taxon>
    </lineage>
</organism>
<dbReference type="AlphaFoldDB" id="A0A8H5GQY1"/>
<proteinExistence type="predicted"/>
<sequence>MSISTFSPKRTILMKTGGPACAPPKVARMVTTNRTDDNIARTKKKILGIGTEPLMARGGGGGVVLVWSTGLGGTCGPGSAGLDREGVEGVC</sequence>
<reference evidence="1 2" key="1">
    <citation type="journal article" date="2020" name="ISME J.">
        <title>Uncovering the hidden diversity of litter-decomposition mechanisms in mushroom-forming fungi.</title>
        <authorList>
            <person name="Floudas D."/>
            <person name="Bentzer J."/>
            <person name="Ahren D."/>
            <person name="Johansson T."/>
            <person name="Persson P."/>
            <person name="Tunlid A."/>
        </authorList>
    </citation>
    <scope>NUCLEOTIDE SEQUENCE [LARGE SCALE GENOMIC DNA]</scope>
    <source>
        <strain evidence="1 2">CBS 291.85</strain>
    </source>
</reference>
<evidence type="ECO:0000313" key="2">
    <source>
        <dbReference type="Proteomes" id="UP000559256"/>
    </source>
</evidence>
<accession>A0A8H5GQY1</accession>
<dbReference type="Proteomes" id="UP000559256">
    <property type="component" value="Unassembled WGS sequence"/>
</dbReference>
<name>A0A8H5GQY1_9AGAR</name>
<protein>
    <submittedName>
        <fullName evidence="1">Uncharacterized protein</fullName>
    </submittedName>
</protein>
<evidence type="ECO:0000313" key="1">
    <source>
        <dbReference type="EMBL" id="KAF5369389.1"/>
    </source>
</evidence>